<protein>
    <submittedName>
        <fullName evidence="6">Flavohemoglobin expression-modulating QEGLA motif protein</fullName>
    </submittedName>
</protein>
<dbReference type="PANTHER" id="PTHR31817:SF0">
    <property type="entry name" value="CHROMOSOME UNDETERMINED SCAFFOLD_67, WHOLE GENOME SHOTGUN SEQUENCE"/>
    <property type="match status" value="1"/>
</dbReference>
<evidence type="ECO:0000256" key="5">
    <source>
        <dbReference type="SAM" id="MobiDB-lite"/>
    </source>
</evidence>
<accession>A0ABT5BVB9</accession>
<keyword evidence="2" id="KW-0645">Protease</keyword>
<evidence type="ECO:0000256" key="3">
    <source>
        <dbReference type="ARBA" id="ARBA00022801"/>
    </source>
</evidence>
<reference evidence="6 7" key="1">
    <citation type="submission" date="2023-01" db="EMBL/GenBank/DDBJ databases">
        <title>Minimal conservation of predation-associated metabolite biosynthetic gene clusters underscores biosynthetic potential of Myxococcota including descriptions for ten novel species: Archangium lansinium sp. nov., Myxococcus landrumus sp. nov., Nannocystis bai.</title>
        <authorList>
            <person name="Ahearne A."/>
            <person name="Stevens C."/>
            <person name="Dowd S."/>
        </authorList>
    </citation>
    <scope>NUCLEOTIDE SEQUENCE [LARGE SCALE GENOMIC DNA]</scope>
    <source>
        <strain evidence="6 7">WIWO2</strain>
    </source>
</reference>
<feature type="compositionally biased region" description="Gly residues" evidence="5">
    <location>
        <begin position="46"/>
        <end position="60"/>
    </location>
</feature>
<evidence type="ECO:0000313" key="6">
    <source>
        <dbReference type="EMBL" id="MDC0678091.1"/>
    </source>
</evidence>
<keyword evidence="4" id="KW-0482">Metalloprotease</keyword>
<evidence type="ECO:0000313" key="7">
    <source>
        <dbReference type="Proteomes" id="UP001217485"/>
    </source>
</evidence>
<dbReference type="SMART" id="SM01154">
    <property type="entry name" value="DUF1704"/>
    <property type="match status" value="1"/>
</dbReference>
<dbReference type="Proteomes" id="UP001217485">
    <property type="component" value="Unassembled WGS sequence"/>
</dbReference>
<dbReference type="Pfam" id="PF08014">
    <property type="entry name" value="MATCAP"/>
    <property type="match status" value="1"/>
</dbReference>
<dbReference type="InterPro" id="IPR012548">
    <property type="entry name" value="MATCAP"/>
</dbReference>
<comment type="cofactor">
    <cofactor evidence="1">
        <name>Zn(2+)</name>
        <dbReference type="ChEBI" id="CHEBI:29105"/>
    </cofactor>
</comment>
<dbReference type="EMBL" id="JAQNDK010000001">
    <property type="protein sequence ID" value="MDC0678091.1"/>
    <property type="molecule type" value="Genomic_DNA"/>
</dbReference>
<dbReference type="RefSeq" id="WP_272094856.1">
    <property type="nucleotide sequence ID" value="NZ_JAQNDK010000001.1"/>
</dbReference>
<comment type="caution">
    <text evidence="6">The sequence shown here is derived from an EMBL/GenBank/DDBJ whole genome shotgun (WGS) entry which is preliminary data.</text>
</comment>
<feature type="compositionally biased region" description="Low complexity" evidence="5">
    <location>
        <begin position="32"/>
        <end position="45"/>
    </location>
</feature>
<gene>
    <name evidence="6" type="ORF">POL72_10135</name>
</gene>
<proteinExistence type="predicted"/>
<name>A0ABT5BVB9_9BACT</name>
<evidence type="ECO:0000256" key="4">
    <source>
        <dbReference type="ARBA" id="ARBA00023049"/>
    </source>
</evidence>
<organism evidence="6 7">
    <name type="scientific">Sorangium atrum</name>
    <dbReference type="NCBI Taxonomy" id="2995308"/>
    <lineage>
        <taxon>Bacteria</taxon>
        <taxon>Pseudomonadati</taxon>
        <taxon>Myxococcota</taxon>
        <taxon>Polyangia</taxon>
        <taxon>Polyangiales</taxon>
        <taxon>Polyangiaceae</taxon>
        <taxon>Sorangium</taxon>
    </lineage>
</organism>
<feature type="compositionally biased region" description="Basic and acidic residues" evidence="5">
    <location>
        <begin position="1"/>
        <end position="19"/>
    </location>
</feature>
<dbReference type="PANTHER" id="PTHR31817">
    <property type="match status" value="1"/>
</dbReference>
<sequence>MAQSSEARERRGADVEAQRELTVSEPADEPRSSSAGAAEDGAGAAATGGPGGPGDGGGASGEAPSAPLESLSLHDGPIPHAPLPPVAGPWRSYKEILATLAQRVLDAQRPIRILQALRWEADVEEQFLRSKQRELPVVTYSDDLGFDPEAKQRELEEILRDAERELGKRDRLGQILRATADEYRKVVSMLIGRGTKAFYALSRELYGSPKDKLPDGKTSVRDMGFVLYDLLTAIGGERLGPSQQREITAEMAALELNARFDRFFGGASIRVQVDDSLLADAAAGSDYVKIRSGAMFSKSDVDILEAHEGWVHVATSLNGQAQPVARWLAKGPPRTTAVQEGLAVLVEILTFRSTPRRAKKLNDRILAVDKAEDGASFLDVFEWYRTEGYEEDECFQNARRVFRGGVLAGGAPFTKDACYCKGIVLNYAFMRAAIQHDRAMLIPFLFVGKVAHEDVPVLHAHVTDGIIRPPPYLPPIFDDMNGLAIWICYSSFFSRLGGTALAEHYGRMLEH</sequence>
<keyword evidence="7" id="KW-1185">Reference proteome</keyword>
<evidence type="ECO:0000256" key="1">
    <source>
        <dbReference type="ARBA" id="ARBA00001947"/>
    </source>
</evidence>
<feature type="region of interest" description="Disordered" evidence="5">
    <location>
        <begin position="1"/>
        <end position="86"/>
    </location>
</feature>
<keyword evidence="3" id="KW-0378">Hydrolase</keyword>
<evidence type="ECO:0000256" key="2">
    <source>
        <dbReference type="ARBA" id="ARBA00022670"/>
    </source>
</evidence>